<evidence type="ECO:0000259" key="11">
    <source>
        <dbReference type="Pfam" id="PF05698"/>
    </source>
</evidence>
<protein>
    <recommendedName>
        <fullName evidence="5">Trigger factor</fullName>
        <ecNumber evidence="4">5.2.1.8</ecNumber>
    </recommendedName>
    <alternativeName>
        <fullName evidence="9">PPIase</fullName>
    </alternativeName>
</protein>
<comment type="catalytic activity">
    <reaction evidence="1">
        <text>[protein]-peptidylproline (omega=180) = [protein]-peptidylproline (omega=0)</text>
        <dbReference type="Rhea" id="RHEA:16237"/>
        <dbReference type="Rhea" id="RHEA-COMP:10747"/>
        <dbReference type="Rhea" id="RHEA-COMP:10748"/>
        <dbReference type="ChEBI" id="CHEBI:83833"/>
        <dbReference type="ChEBI" id="CHEBI:83834"/>
        <dbReference type="EC" id="5.2.1.8"/>
    </reaction>
</comment>
<evidence type="ECO:0000256" key="9">
    <source>
        <dbReference type="ARBA" id="ARBA00029986"/>
    </source>
</evidence>
<dbReference type="Pfam" id="PF05697">
    <property type="entry name" value="Trigger_N"/>
    <property type="match status" value="1"/>
</dbReference>
<proteinExistence type="inferred from homology"/>
<comment type="caution">
    <text evidence="12">The sequence shown here is derived from an EMBL/GenBank/DDBJ whole genome shotgun (WGS) entry which is preliminary data.</text>
</comment>
<accession>A0A1F5FJJ2</accession>
<evidence type="ECO:0000256" key="3">
    <source>
        <dbReference type="ARBA" id="ARBA00005464"/>
    </source>
</evidence>
<evidence type="ECO:0000256" key="8">
    <source>
        <dbReference type="ARBA" id="ARBA00023235"/>
    </source>
</evidence>
<dbReference type="InterPro" id="IPR027304">
    <property type="entry name" value="Trigger_fact/SurA_dom_sf"/>
</dbReference>
<dbReference type="InterPro" id="IPR036611">
    <property type="entry name" value="Trigger_fac_ribosome-bd_sf"/>
</dbReference>
<dbReference type="Proteomes" id="UP000176682">
    <property type="component" value="Unassembled WGS sequence"/>
</dbReference>
<feature type="domain" description="Trigger factor C-terminal" evidence="11">
    <location>
        <begin position="160"/>
        <end position="289"/>
    </location>
</feature>
<comment type="similarity">
    <text evidence="3">Belongs to the FKBP-type PPIase family. Tig subfamily.</text>
</comment>
<dbReference type="GO" id="GO:0043022">
    <property type="term" value="F:ribosome binding"/>
    <property type="evidence" value="ECO:0007669"/>
    <property type="project" value="TreeGrafter"/>
</dbReference>
<dbReference type="Gene3D" id="3.30.70.1050">
    <property type="entry name" value="Trigger factor ribosome-binding domain"/>
    <property type="match status" value="1"/>
</dbReference>
<dbReference type="GO" id="GO:0005737">
    <property type="term" value="C:cytoplasm"/>
    <property type="evidence" value="ECO:0007669"/>
    <property type="project" value="UniProtKB-SubCell"/>
</dbReference>
<dbReference type="InterPro" id="IPR008881">
    <property type="entry name" value="Trigger_fac_ribosome-bd_bac"/>
</dbReference>
<dbReference type="InterPro" id="IPR008880">
    <property type="entry name" value="Trigger_fac_C"/>
</dbReference>
<dbReference type="InterPro" id="IPR037041">
    <property type="entry name" value="Trigger_fac_C_sf"/>
</dbReference>
<name>A0A1F5FJJ2_9BACT</name>
<evidence type="ECO:0000313" key="13">
    <source>
        <dbReference type="Proteomes" id="UP000176682"/>
    </source>
</evidence>
<comment type="subcellular location">
    <subcellularLocation>
        <location evidence="2">Cytoplasm</location>
    </subcellularLocation>
</comment>
<dbReference type="EMBL" id="MFAM01000012">
    <property type="protein sequence ID" value="OGD79742.1"/>
    <property type="molecule type" value="Genomic_DNA"/>
</dbReference>
<dbReference type="PANTHER" id="PTHR30560">
    <property type="entry name" value="TRIGGER FACTOR CHAPERONE AND PEPTIDYL-PROLYL CIS/TRANS ISOMERASE"/>
    <property type="match status" value="1"/>
</dbReference>
<feature type="domain" description="Trigger factor ribosome-binding bacterial" evidence="10">
    <location>
        <begin position="12"/>
        <end position="131"/>
    </location>
</feature>
<evidence type="ECO:0000256" key="4">
    <source>
        <dbReference type="ARBA" id="ARBA00013194"/>
    </source>
</evidence>
<sequence length="291" mass="31926">MTPKKSSQITTSVKDDQKHTLIVSVTVPKTLITHAKAHAIEHMAEDVTIKGFRKGKAPLKMVAEALDPQKVTDHVLNHILPDSVMVAIDAHHIRPASMPKVTLTSIAADADWTWDLSFPVVPEFELDGFEDKIKALLKGSKIWTPADGSTDKKPDEGAKLSQLTEALVSLATFSVSPILIDTEVNQSLSRLLEQLQRLGVSLESYLSSLGKTSEQLRQDYFKSAEDNLKLEFVLAKIASQKHISASDADIDSLLQASSTATGKAEAASEDQRRYLASVITKRKTLDWLMSL</sequence>
<dbReference type="Pfam" id="PF05698">
    <property type="entry name" value="Trigger_C"/>
    <property type="match status" value="1"/>
</dbReference>
<dbReference type="PANTHER" id="PTHR30560:SF3">
    <property type="entry name" value="TRIGGER FACTOR-LIKE PROTEIN TIG, CHLOROPLASTIC"/>
    <property type="match status" value="1"/>
</dbReference>
<keyword evidence="8" id="KW-0413">Isomerase</keyword>
<evidence type="ECO:0000256" key="1">
    <source>
        <dbReference type="ARBA" id="ARBA00000971"/>
    </source>
</evidence>
<evidence type="ECO:0000256" key="7">
    <source>
        <dbReference type="ARBA" id="ARBA00023186"/>
    </source>
</evidence>
<dbReference type="GO" id="GO:0015031">
    <property type="term" value="P:protein transport"/>
    <property type="evidence" value="ECO:0007669"/>
    <property type="project" value="InterPro"/>
</dbReference>
<evidence type="ECO:0000313" key="12">
    <source>
        <dbReference type="EMBL" id="OGD79742.1"/>
    </source>
</evidence>
<dbReference type="AlphaFoldDB" id="A0A1F5FJJ2"/>
<evidence type="ECO:0000259" key="10">
    <source>
        <dbReference type="Pfam" id="PF05697"/>
    </source>
</evidence>
<dbReference type="EC" id="5.2.1.8" evidence="4"/>
<reference evidence="12 13" key="1">
    <citation type="journal article" date="2016" name="Nat. Commun.">
        <title>Thousands of microbial genomes shed light on interconnected biogeochemical processes in an aquifer system.</title>
        <authorList>
            <person name="Anantharaman K."/>
            <person name="Brown C.T."/>
            <person name="Hug L.A."/>
            <person name="Sharon I."/>
            <person name="Castelle C.J."/>
            <person name="Probst A.J."/>
            <person name="Thomas B.C."/>
            <person name="Singh A."/>
            <person name="Wilkins M.J."/>
            <person name="Karaoz U."/>
            <person name="Brodie E.L."/>
            <person name="Williams K.H."/>
            <person name="Hubbard S.S."/>
            <person name="Banfield J.F."/>
        </authorList>
    </citation>
    <scope>NUCLEOTIDE SEQUENCE [LARGE SCALE GENOMIC DNA]</scope>
</reference>
<dbReference type="GO" id="GO:0044183">
    <property type="term" value="F:protein folding chaperone"/>
    <property type="evidence" value="ECO:0007669"/>
    <property type="project" value="TreeGrafter"/>
</dbReference>
<dbReference type="Gene3D" id="1.10.3120.10">
    <property type="entry name" value="Trigger factor, C-terminal domain"/>
    <property type="match status" value="1"/>
</dbReference>
<dbReference type="GO" id="GO:0003755">
    <property type="term" value="F:peptidyl-prolyl cis-trans isomerase activity"/>
    <property type="evidence" value="ECO:0007669"/>
    <property type="project" value="UniProtKB-KW"/>
</dbReference>
<dbReference type="SUPFAM" id="SSF109998">
    <property type="entry name" value="Triger factor/SurA peptide-binding domain-like"/>
    <property type="match status" value="1"/>
</dbReference>
<dbReference type="InterPro" id="IPR005215">
    <property type="entry name" value="Trig_fac"/>
</dbReference>
<evidence type="ECO:0000256" key="6">
    <source>
        <dbReference type="ARBA" id="ARBA00023110"/>
    </source>
</evidence>
<dbReference type="SUPFAM" id="SSF102735">
    <property type="entry name" value="Trigger factor ribosome-binding domain"/>
    <property type="match status" value="1"/>
</dbReference>
<dbReference type="GO" id="GO:0051083">
    <property type="term" value="P:'de novo' cotranslational protein folding"/>
    <property type="evidence" value="ECO:0007669"/>
    <property type="project" value="TreeGrafter"/>
</dbReference>
<evidence type="ECO:0000256" key="5">
    <source>
        <dbReference type="ARBA" id="ARBA00016902"/>
    </source>
</evidence>
<keyword evidence="7" id="KW-0143">Chaperone</keyword>
<evidence type="ECO:0000256" key="2">
    <source>
        <dbReference type="ARBA" id="ARBA00004496"/>
    </source>
</evidence>
<gene>
    <name evidence="12" type="ORF">A2368_03995</name>
</gene>
<keyword evidence="6" id="KW-0697">Rotamase</keyword>
<dbReference type="GO" id="GO:0043335">
    <property type="term" value="P:protein unfolding"/>
    <property type="evidence" value="ECO:0007669"/>
    <property type="project" value="TreeGrafter"/>
</dbReference>
<organism evidence="12 13">
    <name type="scientific">Candidatus Collierbacteria bacterium RIFOXYB1_FULL_49_13</name>
    <dbReference type="NCBI Taxonomy" id="1817728"/>
    <lineage>
        <taxon>Bacteria</taxon>
        <taxon>Candidatus Collieribacteriota</taxon>
    </lineage>
</organism>